<dbReference type="Pfam" id="PF00990">
    <property type="entry name" value="GGDEF"/>
    <property type="match status" value="1"/>
</dbReference>
<feature type="transmembrane region" description="Helical" evidence="1">
    <location>
        <begin position="97"/>
        <end position="118"/>
    </location>
</feature>
<feature type="transmembrane region" description="Helical" evidence="1">
    <location>
        <begin position="12"/>
        <end position="34"/>
    </location>
</feature>
<dbReference type="SUPFAM" id="SSF55073">
    <property type="entry name" value="Nucleotide cyclase"/>
    <property type="match status" value="1"/>
</dbReference>
<dbReference type="AlphaFoldDB" id="A0A9D1LJM7"/>
<dbReference type="CDD" id="cd01949">
    <property type="entry name" value="GGDEF"/>
    <property type="match status" value="1"/>
</dbReference>
<dbReference type="GO" id="GO:0052621">
    <property type="term" value="F:diguanylate cyclase activity"/>
    <property type="evidence" value="ECO:0007669"/>
    <property type="project" value="TreeGrafter"/>
</dbReference>
<protein>
    <submittedName>
        <fullName evidence="3">Diguanylate cyclase</fullName>
    </submittedName>
</protein>
<dbReference type="InterPro" id="IPR043128">
    <property type="entry name" value="Rev_trsase/Diguanyl_cyclase"/>
</dbReference>
<dbReference type="Gene3D" id="3.30.70.270">
    <property type="match status" value="1"/>
</dbReference>
<dbReference type="InterPro" id="IPR029787">
    <property type="entry name" value="Nucleotide_cyclase"/>
</dbReference>
<keyword evidence="1" id="KW-1133">Transmembrane helix</keyword>
<dbReference type="PANTHER" id="PTHR45138">
    <property type="entry name" value="REGULATORY COMPONENTS OF SENSORY TRANSDUCTION SYSTEM"/>
    <property type="match status" value="1"/>
</dbReference>
<dbReference type="PROSITE" id="PS50887">
    <property type="entry name" value="GGDEF"/>
    <property type="match status" value="1"/>
</dbReference>
<dbReference type="Gene3D" id="1.10.1760.20">
    <property type="match status" value="1"/>
</dbReference>
<dbReference type="PANTHER" id="PTHR45138:SF9">
    <property type="entry name" value="DIGUANYLATE CYCLASE DGCM-RELATED"/>
    <property type="match status" value="1"/>
</dbReference>
<dbReference type="NCBIfam" id="TIGR00254">
    <property type="entry name" value="GGDEF"/>
    <property type="match status" value="1"/>
</dbReference>
<dbReference type="InterPro" id="IPR000160">
    <property type="entry name" value="GGDEF_dom"/>
</dbReference>
<feature type="transmembrane region" description="Helical" evidence="1">
    <location>
        <begin position="130"/>
        <end position="154"/>
    </location>
</feature>
<evidence type="ECO:0000259" key="2">
    <source>
        <dbReference type="PROSITE" id="PS50887"/>
    </source>
</evidence>
<dbReference type="Proteomes" id="UP000824073">
    <property type="component" value="Unassembled WGS sequence"/>
</dbReference>
<feature type="transmembrane region" description="Helical" evidence="1">
    <location>
        <begin position="266"/>
        <end position="285"/>
    </location>
</feature>
<feature type="transmembrane region" description="Helical" evidence="1">
    <location>
        <begin position="217"/>
        <end position="239"/>
    </location>
</feature>
<keyword evidence="1" id="KW-0472">Membrane</keyword>
<reference evidence="3" key="1">
    <citation type="submission" date="2020-10" db="EMBL/GenBank/DDBJ databases">
        <authorList>
            <person name="Gilroy R."/>
        </authorList>
    </citation>
    <scope>NUCLEOTIDE SEQUENCE</scope>
    <source>
        <strain evidence="3">CHK191-8634</strain>
    </source>
</reference>
<evidence type="ECO:0000313" key="4">
    <source>
        <dbReference type="Proteomes" id="UP000824073"/>
    </source>
</evidence>
<feature type="transmembrane region" description="Helical" evidence="1">
    <location>
        <begin position="174"/>
        <end position="192"/>
    </location>
</feature>
<dbReference type="InterPro" id="IPR050469">
    <property type="entry name" value="Diguanylate_Cyclase"/>
</dbReference>
<dbReference type="SMART" id="SM00267">
    <property type="entry name" value="GGDEF"/>
    <property type="match status" value="1"/>
</dbReference>
<reference evidence="3" key="2">
    <citation type="journal article" date="2021" name="PeerJ">
        <title>Extensive microbial diversity within the chicken gut microbiome revealed by metagenomics and culture.</title>
        <authorList>
            <person name="Gilroy R."/>
            <person name="Ravi A."/>
            <person name="Getino M."/>
            <person name="Pursley I."/>
            <person name="Horton D.L."/>
            <person name="Alikhan N.F."/>
            <person name="Baker D."/>
            <person name="Gharbi K."/>
            <person name="Hall N."/>
            <person name="Watson M."/>
            <person name="Adriaenssens E.M."/>
            <person name="Foster-Nyarko E."/>
            <person name="Jarju S."/>
            <person name="Secka A."/>
            <person name="Antonio M."/>
            <person name="Oren A."/>
            <person name="Chaudhuri R.R."/>
            <person name="La Ragione R."/>
            <person name="Hildebrand F."/>
            <person name="Pallen M.J."/>
        </authorList>
    </citation>
    <scope>NUCLEOTIDE SEQUENCE</scope>
    <source>
        <strain evidence="3">CHK191-8634</strain>
    </source>
</reference>
<gene>
    <name evidence="3" type="ORF">IAB67_02140</name>
</gene>
<evidence type="ECO:0000313" key="3">
    <source>
        <dbReference type="EMBL" id="HIU43078.1"/>
    </source>
</evidence>
<accession>A0A9D1LJM7</accession>
<feature type="domain" description="GGDEF" evidence="2">
    <location>
        <begin position="328"/>
        <end position="457"/>
    </location>
</feature>
<feature type="transmembrane region" description="Helical" evidence="1">
    <location>
        <begin position="40"/>
        <end position="56"/>
    </location>
</feature>
<feature type="transmembrane region" description="Helical" evidence="1">
    <location>
        <begin position="63"/>
        <end position="82"/>
    </location>
</feature>
<sequence>MIQSPQQYGRSVRLYLLGTLVAIELLMSFSFLGYFHVEPLSVTIAYIPVLLAGALLGPAESTVLGTVFGLASMWKASAHYIMPFDQLFSPIMSGHPFRSILLSVGSRALFGLLVGLFYHAARKSRYPGPLVGVISFFGPSVHSSLVYSALWVFFPETGYTPIHTIQNLATLNGIVTALTTALIVLLIWRASYSRAWTQFLKRVETVQNFHFGERYHVLSLACIILLALLSSIAVAIYFVNRMDIVLDQQGTYLTDIEHSDLLHLQIQFLIGILSMMSLVIIFLIFNRRYTTYMDREAKIDALTGVLNRKTFFQSCGKALKDLGVRKDAFSYFIMIDMDYFKEVNDLYGHPEGDRVLKETALELETAFGQDGFIGRLGGDEFAVMVCTAFSRDELERTLQRFQERLHKIKWGDRQMSCSIGALPITAPRAADELYREADELLYRAKQLGRDQYVIGIPTKQTSPDNTSL</sequence>
<dbReference type="EMBL" id="DVMR01000025">
    <property type="protein sequence ID" value="HIU43078.1"/>
    <property type="molecule type" value="Genomic_DNA"/>
</dbReference>
<keyword evidence="1" id="KW-0812">Transmembrane</keyword>
<proteinExistence type="predicted"/>
<comment type="caution">
    <text evidence="3">The sequence shown here is derived from an EMBL/GenBank/DDBJ whole genome shotgun (WGS) entry which is preliminary data.</text>
</comment>
<evidence type="ECO:0000256" key="1">
    <source>
        <dbReference type="SAM" id="Phobius"/>
    </source>
</evidence>
<name>A0A9D1LJM7_9CLOT</name>
<organism evidence="3 4">
    <name type="scientific">Candidatus Ventrousia excrementavium</name>
    <dbReference type="NCBI Taxonomy" id="2840961"/>
    <lineage>
        <taxon>Bacteria</taxon>
        <taxon>Bacillati</taxon>
        <taxon>Bacillota</taxon>
        <taxon>Clostridia</taxon>
        <taxon>Eubacteriales</taxon>
        <taxon>Clostridiaceae</taxon>
        <taxon>Clostridiaceae incertae sedis</taxon>
        <taxon>Candidatus Ventrousia</taxon>
    </lineage>
</organism>